<protein>
    <recommendedName>
        <fullName evidence="3">2'-5' RNA ligase superfamily protein</fullName>
    </recommendedName>
</protein>
<evidence type="ECO:0000313" key="1">
    <source>
        <dbReference type="EMBL" id="PSR23180.1"/>
    </source>
</evidence>
<comment type="caution">
    <text evidence="1">The sequence shown here is derived from an EMBL/GenBank/DDBJ whole genome shotgun (WGS) entry which is preliminary data.</text>
</comment>
<dbReference type="SUPFAM" id="SSF55144">
    <property type="entry name" value="LigT-like"/>
    <property type="match status" value="1"/>
</dbReference>
<dbReference type="Gene3D" id="1.10.3450.10">
    <property type="entry name" value="TTHA0068-like"/>
    <property type="match status" value="1"/>
</dbReference>
<dbReference type="Proteomes" id="UP000242705">
    <property type="component" value="Unassembled WGS sequence"/>
</dbReference>
<dbReference type="Pfam" id="PF03745">
    <property type="entry name" value="DUF309"/>
    <property type="match status" value="1"/>
</dbReference>
<organism evidence="1 2">
    <name type="scientific">Sulfobacillus thermosulfidooxidans</name>
    <dbReference type="NCBI Taxonomy" id="28034"/>
    <lineage>
        <taxon>Bacteria</taxon>
        <taxon>Bacillati</taxon>
        <taxon>Bacillota</taxon>
        <taxon>Clostridia</taxon>
        <taxon>Eubacteriales</taxon>
        <taxon>Clostridiales Family XVII. Incertae Sedis</taxon>
        <taxon>Sulfobacillus</taxon>
    </lineage>
</organism>
<dbReference type="InterPro" id="IPR023203">
    <property type="entry name" value="TTHA0068_sf"/>
</dbReference>
<proteinExistence type="predicted"/>
<reference evidence="1 2" key="1">
    <citation type="journal article" date="2014" name="BMC Genomics">
        <title>Comparison of environmental and isolate Sulfobacillus genomes reveals diverse carbon, sulfur, nitrogen, and hydrogen metabolisms.</title>
        <authorList>
            <person name="Justice N.B."/>
            <person name="Norman A."/>
            <person name="Brown C.T."/>
            <person name="Singh A."/>
            <person name="Thomas B.C."/>
            <person name="Banfield J.F."/>
        </authorList>
    </citation>
    <scope>NUCLEOTIDE SEQUENCE [LARGE SCALE GENOMIC DNA]</scope>
    <source>
        <strain evidence="1">AMDSBA5</strain>
    </source>
</reference>
<accession>A0A2T2WLS2</accession>
<evidence type="ECO:0008006" key="3">
    <source>
        <dbReference type="Google" id="ProtNLM"/>
    </source>
</evidence>
<name>A0A2T2WLS2_SULTH</name>
<dbReference type="InterPro" id="IPR009097">
    <property type="entry name" value="Cyclic_Pdiesterase"/>
</dbReference>
<evidence type="ECO:0000313" key="2">
    <source>
        <dbReference type="Proteomes" id="UP000242705"/>
    </source>
</evidence>
<dbReference type="InterPro" id="IPR005500">
    <property type="entry name" value="DUF309"/>
</dbReference>
<gene>
    <name evidence="1" type="ORF">C7B47_16100</name>
</gene>
<dbReference type="EMBL" id="PXYX01000073">
    <property type="protein sequence ID" value="PSR23180.1"/>
    <property type="molecule type" value="Genomic_DNA"/>
</dbReference>
<dbReference type="SUPFAM" id="SSF140663">
    <property type="entry name" value="TTHA0068-like"/>
    <property type="match status" value="1"/>
</dbReference>
<sequence>MKYTLALLWDAKSTRAIADVCAALTEAGLKAKEFDPVLGPHMTLFSTERLDRFPFQHGLEECVSAPSAHLPALLLEKITTFPHAPHDLAIEVFPRAPLKNLCDHWLKCLSPSMGRLMSTSLSHSWIPQVTLASHLGGRLLARSRHLALNLFTPLVGHITGVVVYHSEPSRHGIYAYYPLNTKDLEGSSWFLFNHHLMQQQYFSAHEDIEALWRQHHDTRSQSTIWIAALFVHWQRQQFTGASKILGKFVQDPTRIPPLLLPSIQSWQIKLNQQTPLPLLNAFERMALIRWARYEWSPFPF</sequence>
<dbReference type="AlphaFoldDB" id="A0A2T2WLS2"/>